<reference evidence="1" key="1">
    <citation type="submission" date="2023-04" db="EMBL/GenBank/DDBJ databases">
        <title>Draft Genome sequencing of Naganishia species isolated from polar environments using Oxford Nanopore Technology.</title>
        <authorList>
            <person name="Leo P."/>
            <person name="Venkateswaran K."/>
        </authorList>
    </citation>
    <scope>NUCLEOTIDE SEQUENCE</scope>
    <source>
        <strain evidence="1">DBVPG 5303</strain>
    </source>
</reference>
<comment type="caution">
    <text evidence="1">The sequence shown here is derived from an EMBL/GenBank/DDBJ whole genome shotgun (WGS) entry which is preliminary data.</text>
</comment>
<dbReference type="Proteomes" id="UP001234202">
    <property type="component" value="Unassembled WGS sequence"/>
</dbReference>
<proteinExistence type="predicted"/>
<dbReference type="EMBL" id="JASBWV010000031">
    <property type="protein sequence ID" value="KAJ9117659.1"/>
    <property type="molecule type" value="Genomic_DNA"/>
</dbReference>
<keyword evidence="2" id="KW-1185">Reference proteome</keyword>
<name>A0ACC2X2W3_9TREE</name>
<evidence type="ECO:0000313" key="1">
    <source>
        <dbReference type="EMBL" id="KAJ9117659.1"/>
    </source>
</evidence>
<accession>A0ACC2X2W3</accession>
<sequence>MAHYEPKGKRSMHAWGKLIPTVIERKIPTNPKPNRAPATVDPIQCAEGVAVKAKIISAKNESRFGRKLSTKRTGLGDVRFV</sequence>
<protein>
    <submittedName>
        <fullName evidence="1">Uncharacterized protein</fullName>
    </submittedName>
</protein>
<gene>
    <name evidence="1" type="ORF">QFC24_006373</name>
</gene>
<evidence type="ECO:0000313" key="2">
    <source>
        <dbReference type="Proteomes" id="UP001234202"/>
    </source>
</evidence>
<organism evidence="1 2">
    <name type="scientific">Naganishia onofrii</name>
    <dbReference type="NCBI Taxonomy" id="1851511"/>
    <lineage>
        <taxon>Eukaryota</taxon>
        <taxon>Fungi</taxon>
        <taxon>Dikarya</taxon>
        <taxon>Basidiomycota</taxon>
        <taxon>Agaricomycotina</taxon>
        <taxon>Tremellomycetes</taxon>
        <taxon>Filobasidiales</taxon>
        <taxon>Filobasidiaceae</taxon>
        <taxon>Naganishia</taxon>
    </lineage>
</organism>